<evidence type="ECO:0000313" key="1">
    <source>
        <dbReference type="EMBL" id="JAG08789.1"/>
    </source>
</evidence>
<protein>
    <submittedName>
        <fullName evidence="4">Centrosomal protein of 97 kDa</fullName>
    </submittedName>
</protein>
<dbReference type="EMBL" id="GBHO01034804">
    <property type="protein sequence ID" value="JAG08800.1"/>
    <property type="molecule type" value="Transcribed_RNA"/>
</dbReference>
<dbReference type="AlphaFoldDB" id="A0A0A9YJ84"/>
<accession>A0A0A9YJ84</accession>
<reference evidence="4" key="2">
    <citation type="submission" date="2014-07" db="EMBL/GenBank/DDBJ databases">
        <authorList>
            <person name="Hull J."/>
        </authorList>
    </citation>
    <scope>NUCLEOTIDE SEQUENCE</scope>
</reference>
<name>A0A0A9YJ84_LYGHE</name>
<sequence length="113" mass="13061">MIEFKDFKEQYSDNEKKVKQIFLLSSSLFALRAQENGIEDRILPGGFLRIRQQDQGFPKSPRFDVELRDGCGVGQMHIKCVPVDMDKNPSVYLRHFTGNQVANGIQRKQGHRH</sequence>
<gene>
    <name evidence="4" type="primary">CEP97_1</name>
    <name evidence="3" type="synonym">CEP97_0</name>
    <name evidence="2" type="synonym">CEP97_2</name>
    <name evidence="1" type="synonym">CEP97_3</name>
    <name evidence="2" type="ORF">CM83_89364</name>
    <name evidence="1" type="ORF">CM83_89365</name>
    <name evidence="3" type="ORF">CM83_89366</name>
    <name evidence="4" type="ORF">CM83_89367</name>
</gene>
<evidence type="ECO:0000313" key="4">
    <source>
        <dbReference type="EMBL" id="JAG32259.1"/>
    </source>
</evidence>
<dbReference type="EMBL" id="GBHO01014520">
    <property type="protein sequence ID" value="JAG29084.1"/>
    <property type="molecule type" value="Transcribed_RNA"/>
</dbReference>
<organism evidence="4">
    <name type="scientific">Lygus hesperus</name>
    <name type="common">Western plant bug</name>
    <dbReference type="NCBI Taxonomy" id="30085"/>
    <lineage>
        <taxon>Eukaryota</taxon>
        <taxon>Metazoa</taxon>
        <taxon>Ecdysozoa</taxon>
        <taxon>Arthropoda</taxon>
        <taxon>Hexapoda</taxon>
        <taxon>Insecta</taxon>
        <taxon>Pterygota</taxon>
        <taxon>Neoptera</taxon>
        <taxon>Paraneoptera</taxon>
        <taxon>Hemiptera</taxon>
        <taxon>Heteroptera</taxon>
        <taxon>Panheteroptera</taxon>
        <taxon>Cimicomorpha</taxon>
        <taxon>Miridae</taxon>
        <taxon>Mirini</taxon>
        <taxon>Lygus</taxon>
    </lineage>
</organism>
<dbReference type="EMBL" id="GBHO01034815">
    <property type="protein sequence ID" value="JAG08789.1"/>
    <property type="molecule type" value="Transcribed_RNA"/>
</dbReference>
<reference evidence="4" key="1">
    <citation type="journal article" date="2014" name="PLoS ONE">
        <title>Transcriptome-Based Identification of ABC Transporters in the Western Tarnished Plant Bug Lygus hesperus.</title>
        <authorList>
            <person name="Hull J.J."/>
            <person name="Chaney K."/>
            <person name="Geib S.M."/>
            <person name="Fabrick J.A."/>
            <person name="Brent C.S."/>
            <person name="Walsh D."/>
            <person name="Lavine L.C."/>
        </authorList>
    </citation>
    <scope>NUCLEOTIDE SEQUENCE</scope>
</reference>
<dbReference type="EMBL" id="GBHO01011345">
    <property type="protein sequence ID" value="JAG32259.1"/>
    <property type="molecule type" value="Transcribed_RNA"/>
</dbReference>
<proteinExistence type="predicted"/>
<evidence type="ECO:0000313" key="2">
    <source>
        <dbReference type="EMBL" id="JAG08800.1"/>
    </source>
</evidence>
<evidence type="ECO:0000313" key="3">
    <source>
        <dbReference type="EMBL" id="JAG29084.1"/>
    </source>
</evidence>